<accession>A0A7S7SKF7</accession>
<name>A0A7S7SKF7_PALFE</name>
<keyword evidence="4" id="KW-0732">Signal</keyword>
<dbReference type="SUPFAM" id="SSF56935">
    <property type="entry name" value="Porins"/>
    <property type="match status" value="1"/>
</dbReference>
<feature type="signal peptide" evidence="4">
    <location>
        <begin position="1"/>
        <end position="26"/>
    </location>
</feature>
<dbReference type="Proteomes" id="UP000593892">
    <property type="component" value="Chromosome"/>
</dbReference>
<dbReference type="Pfam" id="PF13620">
    <property type="entry name" value="CarboxypepD_reg"/>
    <property type="match status" value="1"/>
</dbReference>
<feature type="domain" description="TonB-dependent transporter Oar-like beta-barrel" evidence="5">
    <location>
        <begin position="243"/>
        <end position="1137"/>
    </location>
</feature>
<proteinExistence type="predicted"/>
<dbReference type="Gene3D" id="2.40.170.20">
    <property type="entry name" value="TonB-dependent receptor, beta-barrel domain"/>
    <property type="match status" value="1"/>
</dbReference>
<sequence>MRLHRSAIRIATAFLLISILCFSAFAQSYRGRVQGVVTDQTQAVIAGASVTLLNVATGVKATRKTSDTGLYLFDLVDPGTYTISVEAAGFGKYSQENITVQMRGDVTIDASLKPGAVQESITVSETPVAVQFNSSNKDFTLDSKLTADIPRIDRNPFKLTLLAPSAVNTRGEMAPYHSWAANSVDLGGGTNLKNDLQVDGSPIGMGQKNSYPPNTDAVQEVVVSQNSVDAESGHSAGGLISMTLKSGTNEYHGTGFYLGRYPWLNAEADRTRFTKNATRQHMLGGTLGNAIIKNKLFNFFSLEYWKVGYPSSYTTTVPTALERGGDFSKSLNIDGGLRTVFDPYTTVQNAAGVVTRTPFAGNVIPKSRFDPLASSLMGNFWDANSGGDNITGVNNFKAGYVENYTYYNFSDRVDYNINDKWKVYGRFGRYHTDDLSPNATPNQSQLYTPTGTLRAAHQLSGDAIWTATPTTVVNFHGDWHKVIDAYVSTSMGSEGWGKLWPGNSWYKTYMDASPGVPVYFPGLNIGGNGFGGRGFYWDQRPEGMAYSAKIAQQRGSHYLKAGVETRRGYGVSFVGNTSNFYFPANVTAETYNNPDTKHYGNGFATFLLGSLDGSSQMIGGPAPDPHVQFWGMYFQDDWKVSRRLTLNLGLRNEYESAWSDPNHFMSQGLDMSAPVPEMVASPAAMPASALALVGNNYYQNKGQWLWTSSDHPGMWDAPKLALAPRAGAAFKIDDLTVLRVGYARYVIPTEMNLSQAPVSGFETVSFLEPPYFGVKGYQNTAGLLQGIPQQTISDPYPASNPLLPINGKAYGTNLGRGGTSLLWYPRKFEKAYNDRFNVNFQRQMPGQVMVSATYFLNLGNQHYTKALNNWDPRIQVAQQGAINVNVDNPFYNYLTPTLFPGSLRNQKTVTLSSLLAPYPQYGGLYEVGTRGAAERYHSLELKAQKAYSHGYHFLFAYVFIREKTEQLFNELDTFTNSLTYQNSNQPRHRVTMAGSYDLPFGKGKPFLGESKIGNYIAGGWKLTGISTYSTGAILRFGKMNYNGTDPTISNPGMNKWFNTSAFSAIPSGTYVIRANPLQFDNLTGPAYYMLDATLTKDVNITERVRVQLKMAAYNAINRLNLGNPNTDVTSSQFGQALYQGTPAAQFGPQTQELGNVSGRQVEVGLKIIF</sequence>
<comment type="subcellular location">
    <subcellularLocation>
        <location evidence="1">Cell outer membrane</location>
    </subcellularLocation>
</comment>
<dbReference type="RefSeq" id="WP_194449080.1">
    <property type="nucleotide sequence ID" value="NZ_CP063849.1"/>
</dbReference>
<protein>
    <submittedName>
        <fullName evidence="6">Carboxypeptidase regulatory-like domain-containing protein</fullName>
    </submittedName>
</protein>
<keyword evidence="2" id="KW-0472">Membrane</keyword>
<keyword evidence="6" id="KW-0645">Protease</keyword>
<dbReference type="InterPro" id="IPR008969">
    <property type="entry name" value="CarboxyPept-like_regulatory"/>
</dbReference>
<dbReference type="AlphaFoldDB" id="A0A7S7SKF7"/>
<gene>
    <name evidence="6" type="ORF">IRI77_32405</name>
</gene>
<dbReference type="InterPro" id="IPR036942">
    <property type="entry name" value="Beta-barrel_TonB_sf"/>
</dbReference>
<evidence type="ECO:0000256" key="3">
    <source>
        <dbReference type="ARBA" id="ARBA00023237"/>
    </source>
</evidence>
<evidence type="ECO:0000259" key="5">
    <source>
        <dbReference type="Pfam" id="PF25183"/>
    </source>
</evidence>
<evidence type="ECO:0000256" key="1">
    <source>
        <dbReference type="ARBA" id="ARBA00004442"/>
    </source>
</evidence>
<dbReference type="GO" id="GO:0004180">
    <property type="term" value="F:carboxypeptidase activity"/>
    <property type="evidence" value="ECO:0007669"/>
    <property type="project" value="UniProtKB-KW"/>
</dbReference>
<evidence type="ECO:0000313" key="6">
    <source>
        <dbReference type="EMBL" id="QOY87411.1"/>
    </source>
</evidence>
<dbReference type="KEGG" id="pfer:IRI77_32405"/>
<keyword evidence="6" id="KW-0378">Hydrolase</keyword>
<keyword evidence="6" id="KW-0121">Carboxypeptidase</keyword>
<evidence type="ECO:0000313" key="7">
    <source>
        <dbReference type="Proteomes" id="UP000593892"/>
    </source>
</evidence>
<dbReference type="InterPro" id="IPR057601">
    <property type="entry name" value="Oar-like_b-barrel"/>
</dbReference>
<evidence type="ECO:0000256" key="2">
    <source>
        <dbReference type="ARBA" id="ARBA00023136"/>
    </source>
</evidence>
<dbReference type="Pfam" id="PF25183">
    <property type="entry name" value="OMP_b-brl_4"/>
    <property type="match status" value="1"/>
</dbReference>
<dbReference type="Gene3D" id="2.60.40.1120">
    <property type="entry name" value="Carboxypeptidase-like, regulatory domain"/>
    <property type="match status" value="1"/>
</dbReference>
<feature type="chain" id="PRO_5032713375" evidence="4">
    <location>
        <begin position="27"/>
        <end position="1169"/>
    </location>
</feature>
<dbReference type="GO" id="GO:0009279">
    <property type="term" value="C:cell outer membrane"/>
    <property type="evidence" value="ECO:0007669"/>
    <property type="project" value="UniProtKB-SubCell"/>
</dbReference>
<evidence type="ECO:0000256" key="4">
    <source>
        <dbReference type="SAM" id="SignalP"/>
    </source>
</evidence>
<reference evidence="6 7" key="1">
    <citation type="submission" date="2020-10" db="EMBL/GenBank/DDBJ databases">
        <title>Complete genome sequence of Paludibaculum fermentans P105T, a facultatively anaerobic acidobacterium capable of dissimilatory Fe(III) reduction.</title>
        <authorList>
            <person name="Dedysh S.N."/>
            <person name="Beletsky A.V."/>
            <person name="Kulichevskaya I.S."/>
            <person name="Mardanov A.V."/>
            <person name="Ravin N.V."/>
        </authorList>
    </citation>
    <scope>NUCLEOTIDE SEQUENCE [LARGE SCALE GENOMIC DNA]</scope>
    <source>
        <strain evidence="6 7">P105</strain>
    </source>
</reference>
<organism evidence="6 7">
    <name type="scientific">Paludibaculum fermentans</name>
    <dbReference type="NCBI Taxonomy" id="1473598"/>
    <lineage>
        <taxon>Bacteria</taxon>
        <taxon>Pseudomonadati</taxon>
        <taxon>Acidobacteriota</taxon>
        <taxon>Terriglobia</taxon>
        <taxon>Bryobacterales</taxon>
        <taxon>Bryobacteraceae</taxon>
        <taxon>Paludibaculum</taxon>
    </lineage>
</organism>
<keyword evidence="3" id="KW-0998">Cell outer membrane</keyword>
<dbReference type="SUPFAM" id="SSF49464">
    <property type="entry name" value="Carboxypeptidase regulatory domain-like"/>
    <property type="match status" value="1"/>
</dbReference>
<keyword evidence="7" id="KW-1185">Reference proteome</keyword>
<dbReference type="EMBL" id="CP063849">
    <property type="protein sequence ID" value="QOY87411.1"/>
    <property type="molecule type" value="Genomic_DNA"/>
</dbReference>